<accession>A0A936YR75</accession>
<sequence>MIFSFNEKANIRNIAEIHNEFTTACQDSASIEIDLERCTDIDLSFIQLIESARIYAGTSGKKIALTNPANANVETALKRCGLFENFSVEDSKFWLHKEMN</sequence>
<proteinExistence type="predicted"/>
<gene>
    <name evidence="2" type="ORF">JJB09_25260</name>
</gene>
<dbReference type="InterPro" id="IPR002645">
    <property type="entry name" value="STAS_dom"/>
</dbReference>
<name>A0A936YR75_9HYPH</name>
<keyword evidence="3" id="KW-1185">Reference proteome</keyword>
<organism evidence="2 3">
    <name type="scientific">Rhizobium setariae</name>
    <dbReference type="NCBI Taxonomy" id="2801340"/>
    <lineage>
        <taxon>Bacteria</taxon>
        <taxon>Pseudomonadati</taxon>
        <taxon>Pseudomonadota</taxon>
        <taxon>Alphaproteobacteria</taxon>
        <taxon>Hyphomicrobiales</taxon>
        <taxon>Rhizobiaceae</taxon>
        <taxon>Rhizobium/Agrobacterium group</taxon>
        <taxon>Rhizobium</taxon>
    </lineage>
</organism>
<comment type="caution">
    <text evidence="2">The sequence shown here is derived from an EMBL/GenBank/DDBJ whole genome shotgun (WGS) entry which is preliminary data.</text>
</comment>
<dbReference type="Pfam" id="PF01740">
    <property type="entry name" value="STAS"/>
    <property type="match status" value="1"/>
</dbReference>
<dbReference type="SUPFAM" id="SSF52091">
    <property type="entry name" value="SpoIIaa-like"/>
    <property type="match status" value="1"/>
</dbReference>
<reference evidence="2" key="1">
    <citation type="submission" date="2021-01" db="EMBL/GenBank/DDBJ databases">
        <title>Rhizobium sp. strain KVB221 16S ribosomal RNA gene Genome sequencing and assembly.</title>
        <authorList>
            <person name="Kang M."/>
        </authorList>
    </citation>
    <scope>NUCLEOTIDE SEQUENCE</scope>
    <source>
        <strain evidence="2">KVB221</strain>
    </source>
</reference>
<dbReference type="InterPro" id="IPR036513">
    <property type="entry name" value="STAS_dom_sf"/>
</dbReference>
<dbReference type="Proteomes" id="UP000633219">
    <property type="component" value="Unassembled WGS sequence"/>
</dbReference>
<evidence type="ECO:0000313" key="2">
    <source>
        <dbReference type="EMBL" id="MBL0375329.1"/>
    </source>
</evidence>
<evidence type="ECO:0000259" key="1">
    <source>
        <dbReference type="PROSITE" id="PS50801"/>
    </source>
</evidence>
<protein>
    <submittedName>
        <fullName evidence="2">STAS domain-containing protein</fullName>
    </submittedName>
</protein>
<evidence type="ECO:0000313" key="3">
    <source>
        <dbReference type="Proteomes" id="UP000633219"/>
    </source>
</evidence>
<feature type="domain" description="STAS" evidence="1">
    <location>
        <begin position="1"/>
        <end position="100"/>
    </location>
</feature>
<dbReference type="PROSITE" id="PS50801">
    <property type="entry name" value="STAS"/>
    <property type="match status" value="1"/>
</dbReference>
<dbReference type="RefSeq" id="WP_201663877.1">
    <property type="nucleotide sequence ID" value="NZ_JAEQNC010000022.1"/>
</dbReference>
<dbReference type="Gene3D" id="3.30.750.24">
    <property type="entry name" value="STAS domain"/>
    <property type="match status" value="1"/>
</dbReference>
<dbReference type="EMBL" id="JAEQNC010000022">
    <property type="protein sequence ID" value="MBL0375329.1"/>
    <property type="molecule type" value="Genomic_DNA"/>
</dbReference>
<dbReference type="AlphaFoldDB" id="A0A936YR75"/>